<evidence type="ECO:0000256" key="2">
    <source>
        <dbReference type="ARBA" id="ARBA00017553"/>
    </source>
</evidence>
<keyword evidence="3" id="KW-0175">Coiled coil</keyword>
<dbReference type="PANTHER" id="PTHR15668">
    <property type="entry name" value="JM1 PROTEIN"/>
    <property type="match status" value="1"/>
</dbReference>
<reference evidence="7 8" key="1">
    <citation type="submission" date="2020-08" db="EMBL/GenBank/DDBJ databases">
        <authorList>
            <person name="Koutsovoulos G."/>
            <person name="Danchin GJ E."/>
        </authorList>
    </citation>
    <scope>NUCLEOTIDE SEQUENCE [LARGE SCALE GENOMIC DNA]</scope>
</reference>
<dbReference type="OrthoDB" id="10266736at2759"/>
<evidence type="ECO:0000256" key="1">
    <source>
        <dbReference type="ARBA" id="ARBA00006438"/>
    </source>
</evidence>
<feature type="region of interest" description="Disordered" evidence="4">
    <location>
        <begin position="201"/>
        <end position="222"/>
    </location>
</feature>
<comment type="caution">
    <text evidence="7">The sequence shown here is derived from an EMBL/GenBank/DDBJ whole genome shotgun (WGS) entry which is preliminary data.</text>
</comment>
<proteinExistence type="inferred from homology"/>
<dbReference type="AlphaFoldDB" id="A0A6V7TQQ7"/>
<dbReference type="InterPro" id="IPR048348">
    <property type="entry name" value="CCDC22_CC"/>
</dbReference>
<feature type="domain" description="CCDC22 N-terminal" evidence="6">
    <location>
        <begin position="1"/>
        <end position="114"/>
    </location>
</feature>
<evidence type="ECO:0000259" key="5">
    <source>
        <dbReference type="Pfam" id="PF05667"/>
    </source>
</evidence>
<evidence type="ECO:0000256" key="3">
    <source>
        <dbReference type="SAM" id="Coils"/>
    </source>
</evidence>
<organism evidence="7 8">
    <name type="scientific">Meloidogyne enterolobii</name>
    <name type="common">Root-knot nematode worm</name>
    <name type="synonym">Meloidogyne mayaguensis</name>
    <dbReference type="NCBI Taxonomy" id="390850"/>
    <lineage>
        <taxon>Eukaryota</taxon>
        <taxon>Metazoa</taxon>
        <taxon>Ecdysozoa</taxon>
        <taxon>Nematoda</taxon>
        <taxon>Chromadorea</taxon>
        <taxon>Rhabditida</taxon>
        <taxon>Tylenchina</taxon>
        <taxon>Tylenchomorpha</taxon>
        <taxon>Tylenchoidea</taxon>
        <taxon>Meloidogynidae</taxon>
        <taxon>Meloidogyninae</taxon>
        <taxon>Meloidogyne</taxon>
    </lineage>
</organism>
<dbReference type="GO" id="GO:0097602">
    <property type="term" value="F:cullin family protein binding"/>
    <property type="evidence" value="ECO:0007669"/>
    <property type="project" value="TreeGrafter"/>
</dbReference>
<dbReference type="EMBL" id="CAJEWN010000010">
    <property type="protein sequence ID" value="CAD2130975.1"/>
    <property type="molecule type" value="Genomic_DNA"/>
</dbReference>
<dbReference type="GO" id="GO:2000060">
    <property type="term" value="P:positive regulation of ubiquitin-dependent protein catabolic process"/>
    <property type="evidence" value="ECO:0007669"/>
    <property type="project" value="TreeGrafter"/>
</dbReference>
<gene>
    <name evidence="7" type="ORF">MENT_LOCUS3130</name>
</gene>
<sequence>MENVDQMIIDSFANELNCSFSTTKEFQNLSDLGPNQIIEGVIRCLWKCNPSTITTIPSYKMPGNAVDRFKIATKIAQEIKSLGINDSQIGYQTLLYPNVFESRRIFLALFERLPKEKVVVDEMKRTPLEQLKFNVGEVIAKQLSEHWTPEFCRFYDLKRIGRFWHTRGEDTFGRNEEKFNKEVNIEKEEKSVLENLEQPKIGEKPKLPPKPKFTAKPTTSEEQKEIFSSAIPSTSDQVFTDNENLAEQISSKRSNLLESQNVLLRFQQQIAQLTAEQIQNKQETTNLNDKRLLALLEEGDAEENLEKLRNFIATAEERRLALEEKFMEAKAELLERLENAKSVTKDNYPESYDQNIINELEEEFERKKRIQAKLLKELQKSSTSENNGIKSENRKKMLDKILEINAMVVKQNEQIRKTASSVQQIRREIVQLDGILDRTFTAVDRWIGANGNVYGSGISSSMTLTQKENKQMVIIRRQRAYKLLVKTHEQCALITSAIQTQGEMECQLDELTNKIELETQKGVDGQLERLLDDLMVIRAENRELERRIENEEEENGDEQEEEKGV</sequence>
<dbReference type="Pfam" id="PF21674">
    <property type="entry name" value="CCDC22_N"/>
    <property type="match status" value="1"/>
</dbReference>
<evidence type="ECO:0000313" key="7">
    <source>
        <dbReference type="EMBL" id="CAD2130975.1"/>
    </source>
</evidence>
<evidence type="ECO:0000259" key="6">
    <source>
        <dbReference type="Pfam" id="PF21674"/>
    </source>
</evidence>
<feature type="compositionally biased region" description="Acidic residues" evidence="4">
    <location>
        <begin position="550"/>
        <end position="565"/>
    </location>
</feature>
<dbReference type="PANTHER" id="PTHR15668:SF4">
    <property type="entry name" value="COILED-COIL DOMAIN-CONTAINING PROTEIN 22"/>
    <property type="match status" value="1"/>
</dbReference>
<feature type="domain" description="CCDC22 coiled-coil" evidence="5">
    <location>
        <begin position="240"/>
        <end position="445"/>
    </location>
</feature>
<dbReference type="Pfam" id="PF05667">
    <property type="entry name" value="CCDC22_CC"/>
    <property type="match status" value="1"/>
</dbReference>
<comment type="similarity">
    <text evidence="1">Belongs to the CCDC22 family.</text>
</comment>
<feature type="region of interest" description="Disordered" evidence="4">
    <location>
        <begin position="544"/>
        <end position="565"/>
    </location>
</feature>
<name>A0A6V7TQQ7_MELEN</name>
<evidence type="ECO:0000313" key="8">
    <source>
        <dbReference type="Proteomes" id="UP000580250"/>
    </source>
</evidence>
<dbReference type="InterPro" id="IPR008530">
    <property type="entry name" value="CCDC22"/>
</dbReference>
<dbReference type="Proteomes" id="UP000580250">
    <property type="component" value="Unassembled WGS sequence"/>
</dbReference>
<accession>A0A6V7TQQ7</accession>
<protein>
    <recommendedName>
        <fullName evidence="2">Coiled-coil domain-containing protein 22 homolog</fullName>
    </recommendedName>
</protein>
<dbReference type="InterPro" id="IPR048349">
    <property type="entry name" value="CCDC22_N"/>
</dbReference>
<evidence type="ECO:0000256" key="4">
    <source>
        <dbReference type="SAM" id="MobiDB-lite"/>
    </source>
</evidence>
<feature type="coiled-coil region" evidence="3">
    <location>
        <begin position="256"/>
        <end position="377"/>
    </location>
</feature>